<proteinExistence type="predicted"/>
<protein>
    <submittedName>
        <fullName evidence="1">Uncharacterized protein</fullName>
    </submittedName>
</protein>
<dbReference type="Proteomes" id="UP000661112">
    <property type="component" value="Unassembled WGS sequence"/>
</dbReference>
<accession>A0ABR8DBE0</accession>
<comment type="caution">
    <text evidence="1">The sequence shown here is derived from an EMBL/GenBank/DDBJ whole genome shotgun (WGS) entry which is preliminary data.</text>
</comment>
<gene>
    <name evidence="1" type="ORF">H6G83_25610</name>
</gene>
<organism evidence="1 2">
    <name type="scientific">Anabaena azotica FACHB-119</name>
    <dbReference type="NCBI Taxonomy" id="947527"/>
    <lineage>
        <taxon>Bacteria</taxon>
        <taxon>Bacillati</taxon>
        <taxon>Cyanobacteriota</taxon>
        <taxon>Cyanophyceae</taxon>
        <taxon>Nostocales</taxon>
        <taxon>Nostocaceae</taxon>
        <taxon>Anabaena</taxon>
        <taxon>Anabaena azotica</taxon>
    </lineage>
</organism>
<keyword evidence="2" id="KW-1185">Reference proteome</keyword>
<sequence length="196" mass="22911">MEMQDFSFLNPEVALKLNPIEEGQYIVLQSYPLNKYPSYWYLTFNFFEAEEKCSAYNAVNEYSSCVVRLYHKGKLWVPSYADGSPFKISEQQFWKLHPSYENQFSDLYGRIEICICSYLYFVGKTDIETCLEDDFGRIITSCPNCELSFYEDEDDMPEACRGCLNYDGGFYGDNQRICAMHPYGVDNDICPDFRSE</sequence>
<name>A0ABR8DBE0_9NOST</name>
<reference evidence="1 2" key="1">
    <citation type="journal article" date="2020" name="ISME J.">
        <title>Comparative genomics reveals insights into cyanobacterial evolution and habitat adaptation.</title>
        <authorList>
            <person name="Chen M.Y."/>
            <person name="Teng W.K."/>
            <person name="Zhao L."/>
            <person name="Hu C.X."/>
            <person name="Zhou Y.K."/>
            <person name="Han B.P."/>
            <person name="Song L.R."/>
            <person name="Shu W.S."/>
        </authorList>
    </citation>
    <scope>NUCLEOTIDE SEQUENCE [LARGE SCALE GENOMIC DNA]</scope>
    <source>
        <strain evidence="1 2">FACHB-119</strain>
    </source>
</reference>
<evidence type="ECO:0000313" key="1">
    <source>
        <dbReference type="EMBL" id="MBD2503944.1"/>
    </source>
</evidence>
<dbReference type="RefSeq" id="WP_190477226.1">
    <property type="nucleotide sequence ID" value="NZ_JACJSG010000042.1"/>
</dbReference>
<evidence type="ECO:0000313" key="2">
    <source>
        <dbReference type="Proteomes" id="UP000661112"/>
    </source>
</evidence>
<dbReference type="EMBL" id="JACJSG010000042">
    <property type="protein sequence ID" value="MBD2503944.1"/>
    <property type="molecule type" value="Genomic_DNA"/>
</dbReference>